<dbReference type="PROSITE" id="PS51352">
    <property type="entry name" value="THIOREDOXIN_2"/>
    <property type="match status" value="1"/>
</dbReference>
<keyword evidence="1" id="KW-1015">Disulfide bond</keyword>
<gene>
    <name evidence="3" type="ORF">SAMN06295960_3503</name>
</gene>
<dbReference type="GO" id="GO:0016853">
    <property type="term" value="F:isomerase activity"/>
    <property type="evidence" value="ECO:0007669"/>
    <property type="project" value="UniProtKB-KW"/>
</dbReference>
<dbReference type="GO" id="GO:0016491">
    <property type="term" value="F:oxidoreductase activity"/>
    <property type="evidence" value="ECO:0007669"/>
    <property type="project" value="InterPro"/>
</dbReference>
<dbReference type="STRING" id="1852522.SAMN06295960_3503"/>
<dbReference type="EMBL" id="FXAZ01000005">
    <property type="protein sequence ID" value="SMG53495.1"/>
    <property type="molecule type" value="Genomic_DNA"/>
</dbReference>
<dbReference type="InterPro" id="IPR050553">
    <property type="entry name" value="Thioredoxin_ResA/DsbE_sf"/>
</dbReference>
<sequence>MINAVDLNEKGMKGMKKSTGVLLLLVILVAVTVANNHNVSGEERGSAQEAIVSTEEAPRVGYMAPAFALQSIDGKTSYEVGGKRDKLLFLNFWASWCGPCQAEAPDLVKLYGKYKDSLDMYSVNVTSNDTIQKAQQFVDQYSLVNPILMDVKGDIFQKYNGMAFPTNLLIDRNGVVRHVFIGMRPVKDIEKAIVNLLNENP</sequence>
<evidence type="ECO:0000256" key="1">
    <source>
        <dbReference type="ARBA" id="ARBA00023157"/>
    </source>
</evidence>
<dbReference type="PROSITE" id="PS00194">
    <property type="entry name" value="THIOREDOXIN_1"/>
    <property type="match status" value="1"/>
</dbReference>
<evidence type="ECO:0000313" key="3">
    <source>
        <dbReference type="EMBL" id="SMG53495.1"/>
    </source>
</evidence>
<protein>
    <submittedName>
        <fullName evidence="3">Thiol-disulfide isomerase or thioredoxin</fullName>
    </submittedName>
</protein>
<dbReference type="PANTHER" id="PTHR42852:SF1">
    <property type="entry name" value="THIOREDOXIN-LIKE PROTEIN YNEN"/>
    <property type="match status" value="1"/>
</dbReference>
<reference evidence="3 4" key="1">
    <citation type="submission" date="2017-04" db="EMBL/GenBank/DDBJ databases">
        <authorList>
            <person name="Afonso C.L."/>
            <person name="Miller P.J."/>
            <person name="Scott M.A."/>
            <person name="Spackman E."/>
            <person name="Goraichik I."/>
            <person name="Dimitrov K.M."/>
            <person name="Suarez D.L."/>
            <person name="Swayne D.E."/>
        </authorList>
    </citation>
    <scope>NUCLEOTIDE SEQUENCE [LARGE SCALE GENOMIC DNA]</scope>
    <source>
        <strain evidence="3 4">11</strain>
    </source>
</reference>
<dbReference type="InterPro" id="IPR000866">
    <property type="entry name" value="AhpC/TSA"/>
</dbReference>
<dbReference type="SUPFAM" id="SSF52833">
    <property type="entry name" value="Thioredoxin-like"/>
    <property type="match status" value="1"/>
</dbReference>
<keyword evidence="4" id="KW-1185">Reference proteome</keyword>
<keyword evidence="3" id="KW-0413">Isomerase</keyword>
<organism evidence="3 4">
    <name type="scientific">Paenibacillus aquistagni</name>
    <dbReference type="NCBI Taxonomy" id="1852522"/>
    <lineage>
        <taxon>Bacteria</taxon>
        <taxon>Bacillati</taxon>
        <taxon>Bacillota</taxon>
        <taxon>Bacilli</taxon>
        <taxon>Bacillales</taxon>
        <taxon>Paenibacillaceae</taxon>
        <taxon>Paenibacillus</taxon>
    </lineage>
</organism>
<dbReference type="GO" id="GO:0016209">
    <property type="term" value="F:antioxidant activity"/>
    <property type="evidence" value="ECO:0007669"/>
    <property type="project" value="InterPro"/>
</dbReference>
<dbReference type="Gene3D" id="3.40.30.10">
    <property type="entry name" value="Glutaredoxin"/>
    <property type="match status" value="1"/>
</dbReference>
<dbReference type="InterPro" id="IPR017937">
    <property type="entry name" value="Thioredoxin_CS"/>
</dbReference>
<dbReference type="InterPro" id="IPR013766">
    <property type="entry name" value="Thioredoxin_domain"/>
</dbReference>
<evidence type="ECO:0000259" key="2">
    <source>
        <dbReference type="PROSITE" id="PS51352"/>
    </source>
</evidence>
<proteinExistence type="predicted"/>
<dbReference type="AlphaFoldDB" id="A0A1X7LI84"/>
<dbReference type="PANTHER" id="PTHR42852">
    <property type="entry name" value="THIOL:DISULFIDE INTERCHANGE PROTEIN DSBE"/>
    <property type="match status" value="1"/>
</dbReference>
<dbReference type="CDD" id="cd02966">
    <property type="entry name" value="TlpA_like_family"/>
    <property type="match status" value="1"/>
</dbReference>
<dbReference type="InterPro" id="IPR036249">
    <property type="entry name" value="Thioredoxin-like_sf"/>
</dbReference>
<dbReference type="Proteomes" id="UP000193834">
    <property type="component" value="Unassembled WGS sequence"/>
</dbReference>
<evidence type="ECO:0000313" key="4">
    <source>
        <dbReference type="Proteomes" id="UP000193834"/>
    </source>
</evidence>
<feature type="domain" description="Thioredoxin" evidence="2">
    <location>
        <begin position="58"/>
        <end position="198"/>
    </location>
</feature>
<dbReference type="Pfam" id="PF00578">
    <property type="entry name" value="AhpC-TSA"/>
    <property type="match status" value="1"/>
</dbReference>
<name>A0A1X7LI84_9BACL</name>
<accession>A0A1X7LI84</accession>